<keyword evidence="3" id="KW-0285">Flavoprotein</keyword>
<evidence type="ECO:0000256" key="2">
    <source>
        <dbReference type="ARBA" id="ARBA00022516"/>
    </source>
</evidence>
<keyword evidence="7" id="KW-0594">Phospholipid biosynthesis</keyword>
<keyword evidence="8" id="KW-1208">Phospholipid metabolism</keyword>
<dbReference type="Pfam" id="PF01134">
    <property type="entry name" value="GIDA"/>
    <property type="match status" value="1"/>
</dbReference>
<keyword evidence="12" id="KW-1185">Reference proteome</keyword>
<evidence type="ECO:0000256" key="8">
    <source>
        <dbReference type="ARBA" id="ARBA00023264"/>
    </source>
</evidence>
<evidence type="ECO:0000259" key="10">
    <source>
        <dbReference type="Pfam" id="PF22578"/>
    </source>
</evidence>
<dbReference type="PRINTS" id="PR00420">
    <property type="entry name" value="RNGMNOXGNASE"/>
</dbReference>
<dbReference type="PANTHER" id="PTHR42685:SF18">
    <property type="entry name" value="DIGERANYLGERANYLGLYCEROPHOSPHOLIPID REDUCTASE"/>
    <property type="match status" value="1"/>
</dbReference>
<dbReference type="GeneID" id="11138680"/>
<keyword evidence="2" id="KW-0444">Lipid biosynthesis</keyword>
<dbReference type="RefSeq" id="WP_014027028.1">
    <property type="nucleotide sequence ID" value="NC_015931.1"/>
</dbReference>
<evidence type="ECO:0000256" key="4">
    <source>
        <dbReference type="ARBA" id="ARBA00022827"/>
    </source>
</evidence>
<name>G0EHJ8_PYRF1</name>
<feature type="domain" description="Digeranylgeranylglycerophospholipid reductase catalytic" evidence="10">
    <location>
        <begin position="181"/>
        <end position="268"/>
    </location>
</feature>
<dbReference type="PANTHER" id="PTHR42685">
    <property type="entry name" value="GERANYLGERANYL DIPHOSPHATE REDUCTASE"/>
    <property type="match status" value="1"/>
</dbReference>
<feature type="domain" description="MnmG N-terminal" evidence="9">
    <location>
        <begin position="9"/>
        <end position="61"/>
    </location>
</feature>
<dbReference type="InterPro" id="IPR011777">
    <property type="entry name" value="Geranylgeranyl_Rdtase_fam"/>
</dbReference>
<evidence type="ECO:0000313" key="11">
    <source>
        <dbReference type="EMBL" id="AEM39351.1"/>
    </source>
</evidence>
<evidence type="ECO:0000259" key="9">
    <source>
        <dbReference type="Pfam" id="PF01134"/>
    </source>
</evidence>
<proteinExistence type="predicted"/>
<gene>
    <name evidence="11" type="ordered locus">Pyrfu_1493</name>
</gene>
<dbReference type="SUPFAM" id="SSF51905">
    <property type="entry name" value="FAD/NAD(P)-binding domain"/>
    <property type="match status" value="1"/>
</dbReference>
<dbReference type="Proteomes" id="UP000001037">
    <property type="component" value="Chromosome"/>
</dbReference>
<dbReference type="GO" id="GO:0016628">
    <property type="term" value="F:oxidoreductase activity, acting on the CH-CH group of donors, NAD or NADP as acceptor"/>
    <property type="evidence" value="ECO:0007669"/>
    <property type="project" value="InterPro"/>
</dbReference>
<dbReference type="Pfam" id="PF22578">
    <property type="entry name" value="GGR_cat"/>
    <property type="match status" value="1"/>
</dbReference>
<dbReference type="HOGENOM" id="CLU_024648_0_0_2"/>
<dbReference type="InParanoid" id="G0EHJ8"/>
<evidence type="ECO:0000256" key="7">
    <source>
        <dbReference type="ARBA" id="ARBA00023209"/>
    </source>
</evidence>
<dbReference type="NCBIfam" id="TIGR02032">
    <property type="entry name" value="GG-red-SF"/>
    <property type="match status" value="1"/>
</dbReference>
<dbReference type="NCBIfam" id="NF041080">
    <property type="entry name" value="DGGGPL_reductase"/>
    <property type="match status" value="1"/>
</dbReference>
<dbReference type="eggNOG" id="arCOG00570">
    <property type="taxonomic scope" value="Archaea"/>
</dbReference>
<evidence type="ECO:0000256" key="1">
    <source>
        <dbReference type="ARBA" id="ARBA00001974"/>
    </source>
</evidence>
<keyword evidence="5" id="KW-0560">Oxidoreductase</keyword>
<dbReference type="KEGG" id="pfm:Pyrfu_1493"/>
<evidence type="ECO:0000256" key="3">
    <source>
        <dbReference type="ARBA" id="ARBA00022630"/>
    </source>
</evidence>
<dbReference type="AlphaFoldDB" id="G0EHJ8"/>
<evidence type="ECO:0000256" key="6">
    <source>
        <dbReference type="ARBA" id="ARBA00023098"/>
    </source>
</evidence>
<keyword evidence="6" id="KW-0443">Lipid metabolism</keyword>
<dbReference type="EMBL" id="CP002838">
    <property type="protein sequence ID" value="AEM39351.1"/>
    <property type="molecule type" value="Genomic_DNA"/>
</dbReference>
<dbReference type="InterPro" id="IPR054715">
    <property type="entry name" value="GGR_cat"/>
</dbReference>
<evidence type="ECO:0000313" key="12">
    <source>
        <dbReference type="Proteomes" id="UP000001037"/>
    </source>
</evidence>
<evidence type="ECO:0000256" key="5">
    <source>
        <dbReference type="ARBA" id="ARBA00023002"/>
    </source>
</evidence>
<dbReference type="InterPro" id="IPR040131">
    <property type="entry name" value="MnmG_N"/>
</dbReference>
<dbReference type="Gene3D" id="3.50.50.60">
    <property type="entry name" value="FAD/NAD(P)-binding domain"/>
    <property type="match status" value="1"/>
</dbReference>
<keyword evidence="4" id="KW-0274">FAD</keyword>
<accession>G0EHJ8</accession>
<dbReference type="InterPro" id="IPR036188">
    <property type="entry name" value="FAD/NAD-bd_sf"/>
</dbReference>
<comment type="cofactor">
    <cofactor evidence="1">
        <name>FAD</name>
        <dbReference type="ChEBI" id="CHEBI:57692"/>
    </cofactor>
</comment>
<reference evidence="11 12" key="1">
    <citation type="journal article" date="2011" name="Stand. Genomic Sci.">
        <title>Complete genome sequence of the hyperthermophilic chemolithoautotroph Pyrolobus fumarii type strain (1A).</title>
        <authorList>
            <person name="Anderson I."/>
            <person name="Goker M."/>
            <person name="Nolan M."/>
            <person name="Lucas S."/>
            <person name="Hammon N."/>
            <person name="Deshpande S."/>
            <person name="Cheng J.F."/>
            <person name="Tapia R."/>
            <person name="Han C."/>
            <person name="Goodwin L."/>
            <person name="Pitluck S."/>
            <person name="Huntemann M."/>
            <person name="Liolios K."/>
            <person name="Ivanova N."/>
            <person name="Pagani I."/>
            <person name="Mavromatis K."/>
            <person name="Ovchinikova G."/>
            <person name="Pati A."/>
            <person name="Chen A."/>
            <person name="Palaniappan K."/>
            <person name="Land M."/>
            <person name="Hauser L."/>
            <person name="Brambilla E.M."/>
            <person name="Huber H."/>
            <person name="Yasawong M."/>
            <person name="Rohde M."/>
            <person name="Spring S."/>
            <person name="Abt B."/>
            <person name="Sikorski J."/>
            <person name="Wirth R."/>
            <person name="Detter J.C."/>
            <person name="Woyke T."/>
            <person name="Bristow J."/>
            <person name="Eisen J.A."/>
            <person name="Markowitz V."/>
            <person name="Hugenholtz P."/>
            <person name="Kyrpides N.C."/>
            <person name="Klenk H.P."/>
            <person name="Lapidus A."/>
        </authorList>
    </citation>
    <scope>NUCLEOTIDE SEQUENCE [LARGE SCALE GENOMIC DNA]</scope>
    <source>
        <strain evidence="12">DSM 11204 / 1A</strain>
    </source>
</reference>
<dbReference type="InterPro" id="IPR050407">
    <property type="entry name" value="Geranylgeranyl_reductase"/>
</dbReference>
<protein>
    <submittedName>
        <fullName evidence="11">Geranylgeranyl reductase</fullName>
    </submittedName>
</protein>
<organism evidence="11 12">
    <name type="scientific">Pyrolobus fumarii (strain DSM 11204 / 1A)</name>
    <dbReference type="NCBI Taxonomy" id="694429"/>
    <lineage>
        <taxon>Archaea</taxon>
        <taxon>Thermoproteota</taxon>
        <taxon>Thermoprotei</taxon>
        <taxon>Desulfurococcales</taxon>
        <taxon>Pyrodictiaceae</taxon>
        <taxon>Pyrolobus</taxon>
    </lineage>
</organism>
<dbReference type="OrthoDB" id="6062at2157"/>
<dbReference type="GO" id="GO:0008654">
    <property type="term" value="P:phospholipid biosynthetic process"/>
    <property type="evidence" value="ECO:0007669"/>
    <property type="project" value="UniProtKB-KW"/>
</dbReference>
<sequence length="452" mass="50706">MTRECRFEVLIAGGGPAGTVAAYHLARMGFNVALFEIRGWDNVWGKPCGDAIGAHHFPNAGLPEPPSEVIHNKIDGVLIYSPSLETVYRVRGEGYIIDRRGLGRWLLREAERRGAQIFLESSVEAPIVENGRVAGLRVRLKSGEHLECRGNIVIEATGYSMVVKRGLPRDWPVAERLDMKDTNIAYREVQELSDEVEEPNYIRIYINQEIAPGGYWWLFPEGKNVINIGLGVQGGVGNPHPRQQFTQLYERGLAPPPRRVIEAGGAVVPTRRPADTLVGPGLLVIGDAGFTVNPVHGGGIGYAFYAARLAAEAYKEAHDKGCFSEECLWSLNTRYMKSLGAKQAALDIFRLFLQRLSNDDIEYGMSQRIMPESDVYFTSTTGELRLSVVEKAMIILRGLRRPSLLLKLKLVAEYMEKVRKLYHAYPEDPRKLAQWREQVKSLFNEFLVKISR</sequence>
<dbReference type="InterPro" id="IPR054906">
    <property type="entry name" value="DGGGPL_red"/>
</dbReference>
<dbReference type="STRING" id="694429.Pyrfu_1493"/>